<name>A0AA36F6G4_OCTVU</name>
<evidence type="ECO:0000256" key="3">
    <source>
        <dbReference type="ARBA" id="ARBA00022801"/>
    </source>
</evidence>
<dbReference type="InterPro" id="IPR001365">
    <property type="entry name" value="A_deaminase_dom"/>
</dbReference>
<reference evidence="6" key="1">
    <citation type="submission" date="2023-08" db="EMBL/GenBank/DDBJ databases">
        <authorList>
            <person name="Alioto T."/>
            <person name="Alioto T."/>
            <person name="Gomez Garrido J."/>
        </authorList>
    </citation>
    <scope>NUCLEOTIDE SEQUENCE</scope>
</reference>
<evidence type="ECO:0000256" key="1">
    <source>
        <dbReference type="ARBA" id="ARBA00001947"/>
    </source>
</evidence>
<dbReference type="SUPFAM" id="SSF51556">
    <property type="entry name" value="Metallo-dependent hydrolases"/>
    <property type="match status" value="1"/>
</dbReference>
<dbReference type="GO" id="GO:0006154">
    <property type="term" value="P:adenosine catabolic process"/>
    <property type="evidence" value="ECO:0007669"/>
    <property type="project" value="TreeGrafter"/>
</dbReference>
<evidence type="ECO:0000259" key="4">
    <source>
        <dbReference type="Pfam" id="PF00962"/>
    </source>
</evidence>
<dbReference type="Proteomes" id="UP001162480">
    <property type="component" value="Chromosome 7"/>
</dbReference>
<proteinExistence type="predicted"/>
<dbReference type="InterPro" id="IPR006330">
    <property type="entry name" value="Ado/ade_deaminase"/>
</dbReference>
<organism evidence="6 7">
    <name type="scientific">Octopus vulgaris</name>
    <name type="common">Common octopus</name>
    <dbReference type="NCBI Taxonomy" id="6645"/>
    <lineage>
        <taxon>Eukaryota</taxon>
        <taxon>Metazoa</taxon>
        <taxon>Spiralia</taxon>
        <taxon>Lophotrochozoa</taxon>
        <taxon>Mollusca</taxon>
        <taxon>Cephalopoda</taxon>
        <taxon>Coleoidea</taxon>
        <taxon>Octopodiformes</taxon>
        <taxon>Octopoda</taxon>
        <taxon>Incirrata</taxon>
        <taxon>Octopodidae</taxon>
        <taxon>Octopus</taxon>
    </lineage>
</organism>
<dbReference type="GO" id="GO:0046103">
    <property type="term" value="P:inosine biosynthetic process"/>
    <property type="evidence" value="ECO:0007669"/>
    <property type="project" value="TreeGrafter"/>
</dbReference>
<sequence>MEIIMKMSRKVIIRRNLNHGRLKSSCITLLSMLCILPMFILSSTDETYEKERSKIINNENDQRLGSELTLNREEKQISDHLMKLKEQETGLYMSGVELNPSSILFTDAKKQIDQSKVFHFLQKMPKGCSWERVCYARKYYTEGAKAFDKMLINSIIFNSDKLMSVTSNQTAIWKTFEEYFSLTRNLIRYKPVFSKYIHHGLTELLKDNIQHVEIRISLSSTYQLDGNRSSSLTVAEQLVSAINSFRREECSNCTVRIIVTCHRNAPDSVISQRLEDAISISQKYPKYFAGFDLVGQEDTGKTLKTLMNILKNKNISFFFHAGETNVNYEMLKSNVGFFNFISLKNEQGSPIDENLVDAILLGTKRIGHGYALVKHPALLKLVQKRNLPIEVCPISNQVLGFVHDLRNHPANYLIANNYPVVISSDDPAVWQASGLSHDFYLTFMGMVSMKADLRVLKQLAINSINDLSLKPYSYQRIMYCNCDSILR</sequence>
<dbReference type="InterPro" id="IPR032466">
    <property type="entry name" value="Metal_Hydrolase"/>
</dbReference>
<gene>
    <name evidence="6" type="ORF">OCTVUL_1B023027</name>
</gene>
<evidence type="ECO:0000256" key="2">
    <source>
        <dbReference type="ARBA" id="ARBA00022723"/>
    </source>
</evidence>
<dbReference type="EMBL" id="OX597820">
    <property type="protein sequence ID" value="CAI9726124.1"/>
    <property type="molecule type" value="Genomic_DNA"/>
</dbReference>
<keyword evidence="3" id="KW-0378">Hydrolase</keyword>
<feature type="domain" description="Adenosine deaminase" evidence="4">
    <location>
        <begin position="168"/>
        <end position="325"/>
    </location>
</feature>
<evidence type="ECO:0000259" key="5">
    <source>
        <dbReference type="Pfam" id="PF08451"/>
    </source>
</evidence>
<comment type="cofactor">
    <cofactor evidence="1">
        <name>Zn(2+)</name>
        <dbReference type="ChEBI" id="CHEBI:29105"/>
    </cofactor>
</comment>
<dbReference type="Pfam" id="PF08451">
    <property type="entry name" value="A_deaminase_N"/>
    <property type="match status" value="1"/>
</dbReference>
<dbReference type="InterPro" id="IPR013659">
    <property type="entry name" value="A_deaminase_N"/>
</dbReference>
<dbReference type="Gene3D" id="3.20.20.140">
    <property type="entry name" value="Metal-dependent hydrolases"/>
    <property type="match status" value="1"/>
</dbReference>
<dbReference type="Pfam" id="PF00962">
    <property type="entry name" value="A_deaminase"/>
    <property type="match status" value="2"/>
</dbReference>
<dbReference type="GO" id="GO:0004000">
    <property type="term" value="F:adenosine deaminase activity"/>
    <property type="evidence" value="ECO:0007669"/>
    <property type="project" value="TreeGrafter"/>
</dbReference>
<dbReference type="PANTHER" id="PTHR11409:SF39">
    <property type="entry name" value="ADENOSINE DEAMINASE 2"/>
    <property type="match status" value="1"/>
</dbReference>
<dbReference type="GO" id="GO:0046872">
    <property type="term" value="F:metal ion binding"/>
    <property type="evidence" value="ECO:0007669"/>
    <property type="project" value="UniProtKB-KW"/>
</dbReference>
<feature type="domain" description="Adenosine deaminase" evidence="4">
    <location>
        <begin position="360"/>
        <end position="465"/>
    </location>
</feature>
<feature type="domain" description="Adenosine/AMP deaminase N-terminal" evidence="5">
    <location>
        <begin position="41"/>
        <end position="121"/>
    </location>
</feature>
<dbReference type="AlphaFoldDB" id="A0AA36F6G4"/>
<evidence type="ECO:0000313" key="6">
    <source>
        <dbReference type="EMBL" id="CAI9726124.1"/>
    </source>
</evidence>
<keyword evidence="2" id="KW-0479">Metal-binding</keyword>
<accession>A0AA36F6G4</accession>
<dbReference type="GO" id="GO:0005615">
    <property type="term" value="C:extracellular space"/>
    <property type="evidence" value="ECO:0007669"/>
    <property type="project" value="InterPro"/>
</dbReference>
<dbReference type="PANTHER" id="PTHR11409">
    <property type="entry name" value="ADENOSINE DEAMINASE"/>
    <property type="match status" value="1"/>
</dbReference>
<protein>
    <submittedName>
        <fullName evidence="6">Adenosine deaminase 2</fullName>
    </submittedName>
</protein>
<evidence type="ECO:0000313" key="7">
    <source>
        <dbReference type="Proteomes" id="UP001162480"/>
    </source>
</evidence>
<keyword evidence="7" id="KW-1185">Reference proteome</keyword>